<name>A0A150FPB6_CLOPD</name>
<organism evidence="2 4">
    <name type="scientific">Alkalithermobacter thermoalcaliphilus JW-YL-7 = DSM 7308</name>
    <dbReference type="NCBI Taxonomy" id="1121328"/>
    <lineage>
        <taxon>Bacteria</taxon>
        <taxon>Bacillati</taxon>
        <taxon>Bacillota</taxon>
        <taxon>Clostridia</taxon>
        <taxon>Peptostreptococcales</taxon>
        <taxon>Tepidibacteraceae</taxon>
        <taxon>Alkalithermobacter</taxon>
    </lineage>
</organism>
<reference evidence="3 5" key="2">
    <citation type="submission" date="2016-11" db="EMBL/GenBank/DDBJ databases">
        <authorList>
            <person name="Varghese N."/>
            <person name="Submissions S."/>
        </authorList>
    </citation>
    <scope>NUCLEOTIDE SEQUENCE [LARGE SCALE GENOMIC DNA]</scope>
    <source>
        <strain evidence="3 5">DSM 7308</strain>
    </source>
</reference>
<gene>
    <name evidence="2" type="ORF">JWYL7_1892</name>
    <name evidence="3" type="ORF">SAMN05661008_01678</name>
</gene>
<sequence length="249" mass="26952">MKVEKIRDLTLVSIDNQNKMVISCDSCGSIGLKSGDVFKVDPFYVGRFTARVALLEVLCSGANIVCITNAICNEMNPTGKQIIKGIKEELKLLDLDDVVLTGSTEENFITTSTGLGVTVIGIAKEDKIKVNNIDCSCILVSIGIPKVGNEIDLDNDIQIASYKTLDKLLNTQGILEIVPVGSKGIMYECEQLAINNGLNLQIYENSNIDLYKSAGPATVLVAAVKDNCLKDIKDIENLNVIGRLIKGEK</sequence>
<protein>
    <submittedName>
        <fullName evidence="3">Alpha-ribazole kinase</fullName>
    </submittedName>
</protein>
<evidence type="ECO:0000313" key="2">
    <source>
        <dbReference type="EMBL" id="KXZ38870.1"/>
    </source>
</evidence>
<accession>A0A150FPB6</accession>
<evidence type="ECO:0000313" key="4">
    <source>
        <dbReference type="Proteomes" id="UP000092605"/>
    </source>
</evidence>
<dbReference type="InterPro" id="IPR036921">
    <property type="entry name" value="PurM-like_N_sf"/>
</dbReference>
<keyword evidence="5" id="KW-1185">Reference proteome</keyword>
<dbReference type="Pfam" id="PF00586">
    <property type="entry name" value="AIRS"/>
    <property type="match status" value="1"/>
</dbReference>
<dbReference type="EMBL" id="FRBG01000016">
    <property type="protein sequence ID" value="SHL21206.1"/>
    <property type="molecule type" value="Genomic_DNA"/>
</dbReference>
<keyword evidence="3" id="KW-0808">Transferase</keyword>
<dbReference type="OrthoDB" id="9805740at2"/>
<dbReference type="InterPro" id="IPR016188">
    <property type="entry name" value="PurM-like_N"/>
</dbReference>
<evidence type="ECO:0000259" key="1">
    <source>
        <dbReference type="Pfam" id="PF00586"/>
    </source>
</evidence>
<dbReference type="Gene3D" id="3.30.1330.10">
    <property type="entry name" value="PurM-like, N-terminal domain"/>
    <property type="match status" value="1"/>
</dbReference>
<evidence type="ECO:0000313" key="5">
    <source>
        <dbReference type="Proteomes" id="UP000323392"/>
    </source>
</evidence>
<keyword evidence="3" id="KW-0418">Kinase</keyword>
<dbReference type="GO" id="GO:0016301">
    <property type="term" value="F:kinase activity"/>
    <property type="evidence" value="ECO:0007669"/>
    <property type="project" value="UniProtKB-KW"/>
</dbReference>
<dbReference type="Proteomes" id="UP000092605">
    <property type="component" value="Unassembled WGS sequence"/>
</dbReference>
<dbReference type="STRING" id="1121328.JWYL7_1892"/>
<comment type="caution">
    <text evidence="2">The sequence shown here is derived from an EMBL/GenBank/DDBJ whole genome shotgun (WGS) entry which is preliminary data.</text>
</comment>
<dbReference type="EMBL" id="LSFY01000003">
    <property type="protein sequence ID" value="KXZ38870.1"/>
    <property type="molecule type" value="Genomic_DNA"/>
</dbReference>
<proteinExistence type="predicted"/>
<dbReference type="Proteomes" id="UP000323392">
    <property type="component" value="Unassembled WGS sequence"/>
</dbReference>
<dbReference type="RefSeq" id="WP_066072518.1">
    <property type="nucleotide sequence ID" value="NZ_FRBG01000016.1"/>
</dbReference>
<reference evidence="2 4" key="1">
    <citation type="submission" date="2016-02" db="EMBL/GenBank/DDBJ databases">
        <title>Draft genome sequence for Clostridium paradoxum JW-YL-7.</title>
        <authorList>
            <person name="Utturkar S.M."/>
            <person name="Lancaster A."/>
            <person name="Poole F.L."/>
            <person name="Adams M.W."/>
            <person name="Brown S.D."/>
        </authorList>
    </citation>
    <scope>NUCLEOTIDE SEQUENCE [LARGE SCALE GENOMIC DNA]</scope>
    <source>
        <strain evidence="2 4">JW-YL-7</strain>
    </source>
</reference>
<evidence type="ECO:0000313" key="3">
    <source>
        <dbReference type="EMBL" id="SHL21206.1"/>
    </source>
</evidence>
<dbReference type="AlphaFoldDB" id="A0A150FPB6"/>
<feature type="domain" description="PurM-like N-terminal" evidence="1">
    <location>
        <begin position="10"/>
        <end position="122"/>
    </location>
</feature>
<dbReference type="PATRIC" id="fig|1121328.3.peg.1905"/>